<dbReference type="EMBL" id="JBEZFP010000022">
    <property type="protein sequence ID" value="MEU8134150.1"/>
    <property type="molecule type" value="Genomic_DNA"/>
</dbReference>
<name>A0ABV3DEI2_9ACTN</name>
<keyword evidence="1" id="KW-0732">Signal</keyword>
<dbReference type="Proteomes" id="UP001551482">
    <property type="component" value="Unassembled WGS sequence"/>
</dbReference>
<dbReference type="PROSITE" id="PS51257">
    <property type="entry name" value="PROKAR_LIPOPROTEIN"/>
    <property type="match status" value="1"/>
</dbReference>
<protein>
    <recommendedName>
        <fullName evidence="4">Secreted protein</fullName>
    </recommendedName>
</protein>
<gene>
    <name evidence="2" type="ORF">AB0C36_11620</name>
</gene>
<proteinExistence type="predicted"/>
<accession>A0ABV3DEI2</accession>
<comment type="caution">
    <text evidence="2">The sequence shown here is derived from an EMBL/GenBank/DDBJ whole genome shotgun (WGS) entry which is preliminary data.</text>
</comment>
<evidence type="ECO:0000256" key="1">
    <source>
        <dbReference type="SAM" id="SignalP"/>
    </source>
</evidence>
<feature type="chain" id="PRO_5045532596" description="Secreted protein" evidence="1">
    <location>
        <begin position="31"/>
        <end position="132"/>
    </location>
</feature>
<evidence type="ECO:0008006" key="4">
    <source>
        <dbReference type="Google" id="ProtNLM"/>
    </source>
</evidence>
<evidence type="ECO:0000313" key="2">
    <source>
        <dbReference type="EMBL" id="MEU8134150.1"/>
    </source>
</evidence>
<evidence type="ECO:0000313" key="3">
    <source>
        <dbReference type="Proteomes" id="UP001551482"/>
    </source>
</evidence>
<keyword evidence="3" id="KW-1185">Reference proteome</keyword>
<feature type="signal peptide" evidence="1">
    <location>
        <begin position="1"/>
        <end position="30"/>
    </location>
</feature>
<dbReference type="RefSeq" id="WP_358352564.1">
    <property type="nucleotide sequence ID" value="NZ_JBEZFP010000022.1"/>
</dbReference>
<reference evidence="2 3" key="1">
    <citation type="submission" date="2024-06" db="EMBL/GenBank/DDBJ databases">
        <title>The Natural Products Discovery Center: Release of the First 8490 Sequenced Strains for Exploring Actinobacteria Biosynthetic Diversity.</title>
        <authorList>
            <person name="Kalkreuter E."/>
            <person name="Kautsar S.A."/>
            <person name="Yang D."/>
            <person name="Bader C.D."/>
            <person name="Teijaro C.N."/>
            <person name="Fluegel L."/>
            <person name="Davis C.M."/>
            <person name="Simpson J.R."/>
            <person name="Lauterbach L."/>
            <person name="Steele A.D."/>
            <person name="Gui C."/>
            <person name="Meng S."/>
            <person name="Li G."/>
            <person name="Viehrig K."/>
            <person name="Ye F."/>
            <person name="Su P."/>
            <person name="Kiefer A.F."/>
            <person name="Nichols A."/>
            <person name="Cepeda A.J."/>
            <person name="Yan W."/>
            <person name="Fan B."/>
            <person name="Jiang Y."/>
            <person name="Adhikari A."/>
            <person name="Zheng C.-J."/>
            <person name="Schuster L."/>
            <person name="Cowan T.M."/>
            <person name="Smanski M.J."/>
            <person name="Chevrette M.G."/>
            <person name="De Carvalho L.P.S."/>
            <person name="Shen B."/>
        </authorList>
    </citation>
    <scope>NUCLEOTIDE SEQUENCE [LARGE SCALE GENOMIC DNA]</scope>
    <source>
        <strain evidence="2 3">NPDC048946</strain>
    </source>
</reference>
<sequence>MRSIMFRAHRAVRTSVAAVALAAALFTATACSEAQKAIDCIQLGTQLANDVSNLQSVINDPDAAAESLENITKTLNKAAGDVDSQDVKDAITEMTAQVTQLSQQIANNETPSIDAVSVLKTSAKTIGDACTS</sequence>
<organism evidence="2 3">
    <name type="scientific">Streptodolium elevatio</name>
    <dbReference type="NCBI Taxonomy" id="3157996"/>
    <lineage>
        <taxon>Bacteria</taxon>
        <taxon>Bacillati</taxon>
        <taxon>Actinomycetota</taxon>
        <taxon>Actinomycetes</taxon>
        <taxon>Kitasatosporales</taxon>
        <taxon>Streptomycetaceae</taxon>
        <taxon>Streptodolium</taxon>
    </lineage>
</organism>